<keyword evidence="5" id="KW-1185">Reference proteome</keyword>
<dbReference type="GO" id="GO:0016491">
    <property type="term" value="F:oxidoreductase activity"/>
    <property type="evidence" value="ECO:0007669"/>
    <property type="project" value="UniProtKB-KW"/>
</dbReference>
<dbReference type="InterPro" id="IPR002347">
    <property type="entry name" value="SDR_fam"/>
</dbReference>
<sequence length="127" mass="14102">MQYISNEKAFQKLGDIDELTEDKVDEVVKEFLEDVKQGQIKNKGWPKQFSAYIVSKAAVNAYTRILANKYPNISINAVHPGYVSTDINFNTGSLTVEEGARGPIMLALMPDGGSSGQYFDKTEQSTF</sequence>
<evidence type="ECO:0000313" key="5">
    <source>
        <dbReference type="Proteomes" id="UP001279734"/>
    </source>
</evidence>
<protein>
    <submittedName>
        <fullName evidence="4">Uncharacterized protein</fullName>
    </submittedName>
</protein>
<gene>
    <name evidence="4" type="ORF">Nepgr_004466</name>
</gene>
<dbReference type="PRINTS" id="PR00081">
    <property type="entry name" value="GDHRDH"/>
</dbReference>
<comment type="similarity">
    <text evidence="1">Belongs to the short-chain dehydrogenases/reductases (SDR) family.</text>
</comment>
<evidence type="ECO:0000256" key="1">
    <source>
        <dbReference type="ARBA" id="ARBA00006484"/>
    </source>
</evidence>
<accession>A0AAD3S1F8</accession>
<reference evidence="4" key="1">
    <citation type="submission" date="2023-05" db="EMBL/GenBank/DDBJ databases">
        <title>Nepenthes gracilis genome sequencing.</title>
        <authorList>
            <person name="Fukushima K."/>
        </authorList>
    </citation>
    <scope>NUCLEOTIDE SEQUENCE</scope>
    <source>
        <strain evidence="4">SING2019-196</strain>
    </source>
</reference>
<proteinExistence type="inferred from homology"/>
<organism evidence="4 5">
    <name type="scientific">Nepenthes gracilis</name>
    <name type="common">Slender pitcher plant</name>
    <dbReference type="NCBI Taxonomy" id="150966"/>
    <lineage>
        <taxon>Eukaryota</taxon>
        <taxon>Viridiplantae</taxon>
        <taxon>Streptophyta</taxon>
        <taxon>Embryophyta</taxon>
        <taxon>Tracheophyta</taxon>
        <taxon>Spermatophyta</taxon>
        <taxon>Magnoliopsida</taxon>
        <taxon>eudicotyledons</taxon>
        <taxon>Gunneridae</taxon>
        <taxon>Pentapetalae</taxon>
        <taxon>Caryophyllales</taxon>
        <taxon>Nepenthaceae</taxon>
        <taxon>Nepenthes</taxon>
    </lineage>
</organism>
<keyword evidence="3" id="KW-0560">Oxidoreductase</keyword>
<evidence type="ECO:0000256" key="2">
    <source>
        <dbReference type="ARBA" id="ARBA00022857"/>
    </source>
</evidence>
<evidence type="ECO:0000256" key="3">
    <source>
        <dbReference type="ARBA" id="ARBA00023002"/>
    </source>
</evidence>
<dbReference type="Proteomes" id="UP001279734">
    <property type="component" value="Unassembled WGS sequence"/>
</dbReference>
<keyword evidence="2" id="KW-0521">NADP</keyword>
<dbReference type="Gene3D" id="3.40.50.720">
    <property type="entry name" value="NAD(P)-binding Rossmann-like Domain"/>
    <property type="match status" value="1"/>
</dbReference>
<dbReference type="AlphaFoldDB" id="A0AAD3S1F8"/>
<dbReference type="Pfam" id="PF13561">
    <property type="entry name" value="adh_short_C2"/>
    <property type="match status" value="1"/>
</dbReference>
<comment type="caution">
    <text evidence="4">The sequence shown here is derived from an EMBL/GenBank/DDBJ whole genome shotgun (WGS) entry which is preliminary data.</text>
</comment>
<dbReference type="PANTHER" id="PTHR43490:SF131">
    <property type="entry name" value="SALUTARIDINE REDUCTASE-LIKE ISOFORM X2"/>
    <property type="match status" value="1"/>
</dbReference>
<evidence type="ECO:0000313" key="4">
    <source>
        <dbReference type="EMBL" id="GMH02627.1"/>
    </source>
</evidence>
<name>A0AAD3S1F8_NEPGR</name>
<dbReference type="InterPro" id="IPR036291">
    <property type="entry name" value="NAD(P)-bd_dom_sf"/>
</dbReference>
<dbReference type="SUPFAM" id="SSF51735">
    <property type="entry name" value="NAD(P)-binding Rossmann-fold domains"/>
    <property type="match status" value="1"/>
</dbReference>
<dbReference type="EMBL" id="BSYO01000003">
    <property type="protein sequence ID" value="GMH02627.1"/>
    <property type="molecule type" value="Genomic_DNA"/>
</dbReference>
<dbReference type="GO" id="GO:0016020">
    <property type="term" value="C:membrane"/>
    <property type="evidence" value="ECO:0007669"/>
    <property type="project" value="TreeGrafter"/>
</dbReference>
<dbReference type="PANTHER" id="PTHR43490">
    <property type="entry name" value="(+)-NEOMENTHOL DEHYDROGENASE"/>
    <property type="match status" value="1"/>
</dbReference>